<sequence length="586" mass="63136">MLASAVSDVGVIVDVVVHRRASSGALQGGESVDAVAMEAYECEETEVILSENVTGPRLDMGGPAAASNRTLRRDSGQESVCPPPVVDPRLFFVCTPVNSRVAQRVFHYLNVLPFGLHRPSEVFSILGRHTSVGLVSGVSEDGLYSVTPYPSQQPLHLERVLCAPHLSYHHDNPAAGVVDPACLRRIHRENHSHRVRHALERFFQRAMARPGWGGRRASMLSSNSMTQSASALVASGTLATALPGTSKPSLTRARRRASYAPSPHPLTAKDGTSSARLTLVDAPPTSSPTATGFVPLSALAVAAAAAAAAAAGTTGDDAASPGAGVVVEEPREVLYTLADLQLPPPLALHGPVPPLRVGARVIARRFGCVSVLHIGTVIAVSFDVAYTIRYDADGGVDKGVLHSDVHVYHTIDDGDARPHRRRASHQLAREYATEQCTVRDHVVVEVAQRPQHAVVMAALGSGRYHIAVAAAPVPLIEVDSRQVLSVAPVLEGAVFADPSHLSLFRRLDVTGCGHVSWKDVRHLILSWEGFGHPLSFQRLGELQRDMRIRKRSVEPQLLSKVPVQEEEQQLTFRDFEYVLMRAENLL</sequence>
<accession>A0AAW0FCS0</accession>
<evidence type="ECO:0000313" key="2">
    <source>
        <dbReference type="EMBL" id="KAK7201837.1"/>
    </source>
</evidence>
<comment type="caution">
    <text evidence="2">The sequence shown here is derived from an EMBL/GenBank/DDBJ whole genome shotgun (WGS) entry which is preliminary data.</text>
</comment>
<name>A0AAW0FCS0_9TRYP</name>
<feature type="region of interest" description="Disordered" evidence="1">
    <location>
        <begin position="243"/>
        <end position="274"/>
    </location>
</feature>
<organism evidence="2 3">
    <name type="scientific">Novymonas esmeraldas</name>
    <dbReference type="NCBI Taxonomy" id="1808958"/>
    <lineage>
        <taxon>Eukaryota</taxon>
        <taxon>Discoba</taxon>
        <taxon>Euglenozoa</taxon>
        <taxon>Kinetoplastea</taxon>
        <taxon>Metakinetoplastina</taxon>
        <taxon>Trypanosomatida</taxon>
        <taxon>Trypanosomatidae</taxon>
        <taxon>Novymonas</taxon>
    </lineage>
</organism>
<feature type="region of interest" description="Disordered" evidence="1">
    <location>
        <begin position="59"/>
        <end position="80"/>
    </location>
</feature>
<protein>
    <recommendedName>
        <fullName evidence="4">EF-hand domain-containing protein</fullName>
    </recommendedName>
</protein>
<dbReference type="Proteomes" id="UP001430356">
    <property type="component" value="Unassembled WGS sequence"/>
</dbReference>
<evidence type="ECO:0000256" key="1">
    <source>
        <dbReference type="SAM" id="MobiDB-lite"/>
    </source>
</evidence>
<dbReference type="AlphaFoldDB" id="A0AAW0FCS0"/>
<keyword evidence="3" id="KW-1185">Reference proteome</keyword>
<proteinExistence type="predicted"/>
<evidence type="ECO:0008006" key="4">
    <source>
        <dbReference type="Google" id="ProtNLM"/>
    </source>
</evidence>
<evidence type="ECO:0000313" key="3">
    <source>
        <dbReference type="Proteomes" id="UP001430356"/>
    </source>
</evidence>
<reference evidence="2 3" key="1">
    <citation type="journal article" date="2021" name="MBio">
        <title>A New Model Trypanosomatid, Novymonas esmeraldas: Genomic Perception of Its 'Candidatus Pandoraea novymonadis' Endosymbiont.</title>
        <authorList>
            <person name="Zakharova A."/>
            <person name="Saura A."/>
            <person name="Butenko A."/>
            <person name="Podesvova L."/>
            <person name="Warmusova S."/>
            <person name="Kostygov A.Y."/>
            <person name="Nenarokova A."/>
            <person name="Lukes J."/>
            <person name="Opperdoes F.R."/>
            <person name="Yurchenko V."/>
        </authorList>
    </citation>
    <scope>NUCLEOTIDE SEQUENCE [LARGE SCALE GENOMIC DNA]</scope>
    <source>
        <strain evidence="2 3">E262AT.01</strain>
    </source>
</reference>
<dbReference type="EMBL" id="JAECZO010000021">
    <property type="protein sequence ID" value="KAK7201837.1"/>
    <property type="molecule type" value="Genomic_DNA"/>
</dbReference>
<gene>
    <name evidence="2" type="ORF">NESM_000250700</name>
</gene>